<evidence type="ECO:0000313" key="1">
    <source>
        <dbReference type="EMBL" id="SVB63881.1"/>
    </source>
</evidence>
<dbReference type="SUPFAM" id="SSF63418">
    <property type="entry name" value="MurE/MurF N-terminal domain"/>
    <property type="match status" value="1"/>
</dbReference>
<sequence>MNPNASLLDLINGLVDLPNPLPKEFNVKITGIQMDSRLLTKGDIFLACFGRNHDARDYIDKALK</sequence>
<accession>A0A382FPH8</accession>
<dbReference type="AlphaFoldDB" id="A0A382FPH8"/>
<protein>
    <recommendedName>
        <fullName evidence="2">Mur ligase N-terminal catalytic domain-containing protein</fullName>
    </recommendedName>
</protein>
<dbReference type="InterPro" id="IPR035911">
    <property type="entry name" value="MurE/MurF_N"/>
</dbReference>
<organism evidence="1">
    <name type="scientific">marine metagenome</name>
    <dbReference type="NCBI Taxonomy" id="408172"/>
    <lineage>
        <taxon>unclassified sequences</taxon>
        <taxon>metagenomes</taxon>
        <taxon>ecological metagenomes</taxon>
    </lineage>
</organism>
<reference evidence="1" key="1">
    <citation type="submission" date="2018-05" db="EMBL/GenBank/DDBJ databases">
        <authorList>
            <person name="Lanie J.A."/>
            <person name="Ng W.-L."/>
            <person name="Kazmierczak K.M."/>
            <person name="Andrzejewski T.M."/>
            <person name="Davidsen T.M."/>
            <person name="Wayne K.J."/>
            <person name="Tettelin H."/>
            <person name="Glass J.I."/>
            <person name="Rusch D."/>
            <person name="Podicherti R."/>
            <person name="Tsui H.-C.T."/>
            <person name="Winkler M.E."/>
        </authorList>
    </citation>
    <scope>NUCLEOTIDE SEQUENCE</scope>
</reference>
<feature type="non-terminal residue" evidence="1">
    <location>
        <position position="64"/>
    </location>
</feature>
<dbReference type="Gene3D" id="3.40.1390.10">
    <property type="entry name" value="MurE/MurF, N-terminal domain"/>
    <property type="match status" value="1"/>
</dbReference>
<dbReference type="EMBL" id="UINC01050654">
    <property type="protein sequence ID" value="SVB63881.1"/>
    <property type="molecule type" value="Genomic_DNA"/>
</dbReference>
<gene>
    <name evidence="1" type="ORF">METZ01_LOCUS216735</name>
</gene>
<name>A0A382FPH8_9ZZZZ</name>
<proteinExistence type="predicted"/>
<evidence type="ECO:0008006" key="2">
    <source>
        <dbReference type="Google" id="ProtNLM"/>
    </source>
</evidence>